<evidence type="ECO:0000313" key="2">
    <source>
        <dbReference type="Ensembl" id="ENSECRP00000010764.1"/>
    </source>
</evidence>
<dbReference type="GO" id="GO:0003723">
    <property type="term" value="F:RNA binding"/>
    <property type="evidence" value="ECO:0007669"/>
    <property type="project" value="TreeGrafter"/>
</dbReference>
<dbReference type="Proteomes" id="UP000694620">
    <property type="component" value="Chromosome 9"/>
</dbReference>
<keyword evidence="3" id="KW-1185">Reference proteome</keyword>
<dbReference type="PANTHER" id="PTHR46582:SF1">
    <property type="entry name" value="ZINC FINGER CCCH DOMAIN-CONTAINING PROTEIN 18"/>
    <property type="match status" value="1"/>
</dbReference>
<gene>
    <name evidence="2" type="primary">ZC3H18</name>
</gene>
<reference evidence="2" key="1">
    <citation type="submission" date="2021-06" db="EMBL/GenBank/DDBJ databases">
        <authorList>
            <consortium name="Wellcome Sanger Institute Data Sharing"/>
        </authorList>
    </citation>
    <scope>NUCLEOTIDE SEQUENCE [LARGE SCALE GENOMIC DNA]</scope>
</reference>
<proteinExistence type="predicted"/>
<feature type="region of interest" description="Disordered" evidence="1">
    <location>
        <begin position="117"/>
        <end position="185"/>
    </location>
</feature>
<dbReference type="GeneTree" id="ENSGT00730000111190"/>
<organism evidence="2 3">
    <name type="scientific">Erpetoichthys calabaricus</name>
    <name type="common">Rope fish</name>
    <name type="synonym">Calamoichthys calabaricus</name>
    <dbReference type="NCBI Taxonomy" id="27687"/>
    <lineage>
        <taxon>Eukaryota</taxon>
        <taxon>Metazoa</taxon>
        <taxon>Chordata</taxon>
        <taxon>Craniata</taxon>
        <taxon>Vertebrata</taxon>
        <taxon>Euteleostomi</taxon>
        <taxon>Actinopterygii</taxon>
        <taxon>Polypteriformes</taxon>
        <taxon>Polypteridae</taxon>
        <taxon>Erpetoichthys</taxon>
    </lineage>
</organism>
<dbReference type="PANTHER" id="PTHR46582">
    <property type="entry name" value="ZINC FINGER CCCH DOMAIN-CONTAINING PROTEIN 18"/>
    <property type="match status" value="1"/>
</dbReference>
<reference evidence="2" key="2">
    <citation type="submission" date="2025-08" db="UniProtKB">
        <authorList>
            <consortium name="Ensembl"/>
        </authorList>
    </citation>
    <scope>IDENTIFICATION</scope>
</reference>
<protein>
    <submittedName>
        <fullName evidence="2">Zinc finger CCCH-type containing 18</fullName>
    </submittedName>
</protein>
<evidence type="ECO:0000256" key="1">
    <source>
        <dbReference type="SAM" id="MobiDB-lite"/>
    </source>
</evidence>
<dbReference type="GO" id="GO:0071011">
    <property type="term" value="C:precatalytic spliceosome"/>
    <property type="evidence" value="ECO:0007669"/>
    <property type="project" value="TreeGrafter"/>
</dbReference>
<feature type="compositionally biased region" description="Low complexity" evidence="1">
    <location>
        <begin position="1"/>
        <end position="21"/>
    </location>
</feature>
<evidence type="ECO:0000313" key="3">
    <source>
        <dbReference type="Proteomes" id="UP000694620"/>
    </source>
</evidence>
<sequence length="210" mass="22867">MYADLASPVSSASSHSPTPAQQKKEKGKPKKEEPLKEERKKQEPPPQPARPSSGQKTGASSKTSQQHQAPPQVQSGYGSHKDIKLTLLNKNYVFVITIKKVEENLILVHSFAGRERRLPGRPISPKVDRPRGQNQRPSPAQPERKRPLSPQPKVSGKASSVSNKPPEAAAAPAPKSGKASTLSRREELLKQLKAVEDAIARKRAKIPGKA</sequence>
<feature type="region of interest" description="Disordered" evidence="1">
    <location>
        <begin position="1"/>
        <end position="78"/>
    </location>
</feature>
<name>A0A8C4S395_ERPCA</name>
<dbReference type="AlphaFoldDB" id="A0A8C4S395"/>
<accession>A0A8C4S395</accession>
<reference evidence="2" key="3">
    <citation type="submission" date="2025-09" db="UniProtKB">
        <authorList>
            <consortium name="Ensembl"/>
        </authorList>
    </citation>
    <scope>IDENTIFICATION</scope>
</reference>
<feature type="compositionally biased region" description="Low complexity" evidence="1">
    <location>
        <begin position="165"/>
        <end position="174"/>
    </location>
</feature>
<dbReference type="InterPro" id="IPR052647">
    <property type="entry name" value="Zinc_finger_CCCH-type"/>
</dbReference>
<dbReference type="Ensembl" id="ENSECRT00000010941.1">
    <property type="protein sequence ID" value="ENSECRP00000010764.1"/>
    <property type="gene ID" value="ENSECRG00000007149.1"/>
</dbReference>
<feature type="compositionally biased region" description="Basic and acidic residues" evidence="1">
    <location>
        <begin position="30"/>
        <end position="43"/>
    </location>
</feature>
<feature type="compositionally biased region" description="Polar residues" evidence="1">
    <location>
        <begin position="50"/>
        <end position="77"/>
    </location>
</feature>